<dbReference type="RefSeq" id="WP_097372509.1">
    <property type="nucleotide sequence ID" value="NZ_CP021404.1"/>
</dbReference>
<dbReference type="KEGG" id="cmag:CBW24_02005"/>
<evidence type="ECO:0000313" key="4">
    <source>
        <dbReference type="Proteomes" id="UP000219050"/>
    </source>
</evidence>
<dbReference type="InterPro" id="IPR045526">
    <property type="entry name" value="DUF6471"/>
</dbReference>
<reference evidence="3 4" key="1">
    <citation type="submission" date="2017-05" db="EMBL/GenBank/DDBJ databases">
        <title>Comparative genomic and metabolic analysis of manganese-oxidizing mechanisms in Celeribater manganoxidans DY25T: its adaption to the environment of polymetallic nodule.</title>
        <authorList>
            <person name="Wang X."/>
        </authorList>
    </citation>
    <scope>NUCLEOTIDE SEQUENCE [LARGE SCALE GENOMIC DNA]</scope>
    <source>
        <strain evidence="3 4">DY25</strain>
    </source>
</reference>
<sequence length="95" mass="10586">MNVMSKTERPDPPKPTARKDAPVNKMFEGRAKAFLRDAMRQQGVSTEQLAERLADIGVEMSAGGVANKISRGGFSAVFLFQCLEVIDFKYEKTQF</sequence>
<evidence type="ECO:0000259" key="2">
    <source>
        <dbReference type="Pfam" id="PF20075"/>
    </source>
</evidence>
<dbReference type="EMBL" id="CP021404">
    <property type="protein sequence ID" value="ATI40894.1"/>
    <property type="molecule type" value="Genomic_DNA"/>
</dbReference>
<keyword evidence="4" id="KW-1185">Reference proteome</keyword>
<accession>A0A291LW69</accession>
<name>A0A291LW69_9RHOB</name>
<feature type="domain" description="DUF6471" evidence="2">
    <location>
        <begin position="28"/>
        <end position="88"/>
    </location>
</feature>
<organism evidence="3 4">
    <name type="scientific">Pacificitalea manganoxidans</name>
    <dbReference type="NCBI Taxonomy" id="1411902"/>
    <lineage>
        <taxon>Bacteria</taxon>
        <taxon>Pseudomonadati</taxon>
        <taxon>Pseudomonadota</taxon>
        <taxon>Alphaproteobacteria</taxon>
        <taxon>Rhodobacterales</taxon>
        <taxon>Paracoccaceae</taxon>
        <taxon>Pacificitalea</taxon>
    </lineage>
</organism>
<protein>
    <submittedName>
        <fullName evidence="3">GMP synthase</fullName>
    </submittedName>
</protein>
<dbReference type="Pfam" id="PF20075">
    <property type="entry name" value="DUF6471"/>
    <property type="match status" value="1"/>
</dbReference>
<proteinExistence type="predicted"/>
<gene>
    <name evidence="3" type="ORF">CBW24_02005</name>
</gene>
<dbReference type="AlphaFoldDB" id="A0A291LW69"/>
<feature type="region of interest" description="Disordered" evidence="1">
    <location>
        <begin position="1"/>
        <end position="23"/>
    </location>
</feature>
<dbReference type="OrthoDB" id="9808716at2"/>
<evidence type="ECO:0000256" key="1">
    <source>
        <dbReference type="SAM" id="MobiDB-lite"/>
    </source>
</evidence>
<evidence type="ECO:0000313" key="3">
    <source>
        <dbReference type="EMBL" id="ATI40894.1"/>
    </source>
</evidence>
<dbReference type="Proteomes" id="UP000219050">
    <property type="component" value="Chromosome"/>
</dbReference>